<proteinExistence type="inferred from homology"/>
<dbReference type="Gene3D" id="3.40.462.20">
    <property type="match status" value="1"/>
</dbReference>
<dbReference type="AlphaFoldDB" id="A0A650FZ54"/>
<dbReference type="PANTHER" id="PTHR42973:SF39">
    <property type="entry name" value="FAD-BINDING PCMH-TYPE DOMAIN-CONTAINING PROTEIN"/>
    <property type="match status" value="1"/>
</dbReference>
<keyword evidence="4" id="KW-0274">FAD</keyword>
<dbReference type="InterPro" id="IPR050416">
    <property type="entry name" value="FAD-linked_Oxidoreductase"/>
</dbReference>
<sequence length="479" mass="53376">MGDPLPGNTRDCLSRNMRDSSTEKLPILWRTDSPLNQYDEARCRVFNGRRPEHFPRAIVQATTLDHIVAAVRLAVESAAPVAVRSGGHSLSCWTMRHDAILIDLKDFSYLSYDEETHQVQASPSTLTGELLEFLAQKQRFFPVGHSGGIGLGGYLLQAGIGLNCRGYGYACESVSGIDIVTADGCIKHCDKEENADLYWAARGAGPEFPAIVTRFYLETRPMPVCNRSTYIWPATMYDQVFPWLDRVSSSCPCPQPSSRGFKLLTTLDENVEVGVFGFTVPQLNQPGLHVLATAFGDSDEDTRRMLTPFIDTHPPGAIHAQDFVATDFASDYVLDKTVLPQGARYFTDSVFLKPGTDLVVACKDMFTGLKHPRALAYWQPMKTATARTLPDMAMSIHSDHYVSLLGIYDDSAQDDEQTSWIVDYMRKLEPFVLGTFVGDAHVLERPSNYWSEEAKERVLRVGKKWDPSGRIRGMLLSDS</sequence>
<dbReference type="PROSITE" id="PS51387">
    <property type="entry name" value="FAD_PCMH"/>
    <property type="match status" value="1"/>
</dbReference>
<organism evidence="7">
    <name type="scientific">Epichloe sp. LpTG-3</name>
    <dbReference type="NCBI Taxonomy" id="1648836"/>
    <lineage>
        <taxon>Eukaryota</taxon>
        <taxon>Fungi</taxon>
        <taxon>Dikarya</taxon>
        <taxon>Ascomycota</taxon>
        <taxon>Pezizomycotina</taxon>
        <taxon>Sordariomycetes</taxon>
        <taxon>Hypocreomycetidae</taxon>
        <taxon>Hypocreales</taxon>
        <taxon>Clavicipitaceae</taxon>
        <taxon>Epichloe</taxon>
    </lineage>
</organism>
<accession>A0A650FZ54</accession>
<keyword evidence="5" id="KW-0560">Oxidoreductase</keyword>
<reference evidence="7" key="1">
    <citation type="submission" date="2019-09" db="EMBL/GenBank/DDBJ databases">
        <title>Analysis of the indole diterpene gene cluster for biosynthesis of the epoxy-janthitrems in Epichloe endophytes.</title>
        <authorList>
            <person name="Ludlow E.J."/>
            <person name="Vassiliadis S."/>
            <person name="Ekanayake P.N."/>
            <person name="Hettiarachchige I.K."/>
            <person name="Reddy P."/>
            <person name="Sawbridge T.I."/>
            <person name="Rochfort S.J."/>
            <person name="Spangenberg G.C."/>
            <person name="Guthridge K.M."/>
        </authorList>
    </citation>
    <scope>NUCLEOTIDE SEQUENCE</scope>
    <source>
        <strain evidence="7">NEA12</strain>
    </source>
</reference>
<evidence type="ECO:0000256" key="5">
    <source>
        <dbReference type="ARBA" id="ARBA00023002"/>
    </source>
</evidence>
<dbReference type="PANTHER" id="PTHR42973">
    <property type="entry name" value="BINDING OXIDOREDUCTASE, PUTATIVE (AFU_ORTHOLOGUE AFUA_1G17690)-RELATED"/>
    <property type="match status" value="1"/>
</dbReference>
<comment type="cofactor">
    <cofactor evidence="1">
        <name>FAD</name>
        <dbReference type="ChEBI" id="CHEBI:57692"/>
    </cofactor>
</comment>
<keyword evidence="3" id="KW-0285">Flavoprotein</keyword>
<evidence type="ECO:0000256" key="2">
    <source>
        <dbReference type="ARBA" id="ARBA00005466"/>
    </source>
</evidence>
<gene>
    <name evidence="7" type="primary">jtmO</name>
</gene>
<dbReference type="SUPFAM" id="SSF56176">
    <property type="entry name" value="FAD-binding/transporter-associated domain-like"/>
    <property type="match status" value="1"/>
</dbReference>
<dbReference type="InterPro" id="IPR016166">
    <property type="entry name" value="FAD-bd_PCMH"/>
</dbReference>
<evidence type="ECO:0000259" key="6">
    <source>
        <dbReference type="PROSITE" id="PS51387"/>
    </source>
</evidence>
<feature type="domain" description="FAD-binding PCMH-type" evidence="6">
    <location>
        <begin position="51"/>
        <end position="222"/>
    </location>
</feature>
<dbReference type="InterPro" id="IPR006094">
    <property type="entry name" value="Oxid_FAD_bind_N"/>
</dbReference>
<dbReference type="Gene3D" id="3.30.465.10">
    <property type="match status" value="1"/>
</dbReference>
<dbReference type="Pfam" id="PF01565">
    <property type="entry name" value="FAD_binding_4"/>
    <property type="match status" value="1"/>
</dbReference>
<evidence type="ECO:0000256" key="1">
    <source>
        <dbReference type="ARBA" id="ARBA00001974"/>
    </source>
</evidence>
<dbReference type="GO" id="GO:0071949">
    <property type="term" value="F:FAD binding"/>
    <property type="evidence" value="ECO:0007669"/>
    <property type="project" value="InterPro"/>
</dbReference>
<dbReference type="GO" id="GO:0016491">
    <property type="term" value="F:oxidoreductase activity"/>
    <property type="evidence" value="ECO:0007669"/>
    <property type="project" value="UniProtKB-KW"/>
</dbReference>
<evidence type="ECO:0000313" key="7">
    <source>
        <dbReference type="EMBL" id="QGV56751.1"/>
    </source>
</evidence>
<dbReference type="InterPro" id="IPR036318">
    <property type="entry name" value="FAD-bd_PCMH-like_sf"/>
</dbReference>
<dbReference type="InterPro" id="IPR016169">
    <property type="entry name" value="FAD-bd_PCMH_sub2"/>
</dbReference>
<name>A0A650FZ54_9HYPO</name>
<protein>
    <submittedName>
        <fullName evidence="7">JtmO</fullName>
    </submittedName>
</protein>
<dbReference type="Gene3D" id="3.30.43.10">
    <property type="entry name" value="Uridine Diphospho-n-acetylenolpyruvylglucosamine Reductase, domain 2"/>
    <property type="match status" value="1"/>
</dbReference>
<evidence type="ECO:0000256" key="4">
    <source>
        <dbReference type="ARBA" id="ARBA00022827"/>
    </source>
</evidence>
<evidence type="ECO:0000256" key="3">
    <source>
        <dbReference type="ARBA" id="ARBA00022630"/>
    </source>
</evidence>
<dbReference type="EMBL" id="MN508663">
    <property type="protein sequence ID" value="QGV56751.1"/>
    <property type="molecule type" value="Genomic_DNA"/>
</dbReference>
<comment type="similarity">
    <text evidence="2">Belongs to the oxygen-dependent FAD-linked oxidoreductase family.</text>
</comment>
<dbReference type="InterPro" id="IPR016167">
    <property type="entry name" value="FAD-bd_PCMH_sub1"/>
</dbReference>